<evidence type="ECO:0000256" key="1">
    <source>
        <dbReference type="ARBA" id="ARBA00006576"/>
    </source>
</evidence>
<dbReference type="Pfam" id="PF00383">
    <property type="entry name" value="dCMP_cyt_deam_1"/>
    <property type="match status" value="1"/>
</dbReference>
<organism evidence="3 4">
    <name type="scientific">Corynebacterium terpenotabidum Y-11</name>
    <dbReference type="NCBI Taxonomy" id="1200352"/>
    <lineage>
        <taxon>Bacteria</taxon>
        <taxon>Bacillati</taxon>
        <taxon>Actinomycetota</taxon>
        <taxon>Actinomycetes</taxon>
        <taxon>Mycobacteriales</taxon>
        <taxon>Corynebacteriaceae</taxon>
        <taxon>Corynebacterium</taxon>
    </lineage>
</organism>
<dbReference type="PANTHER" id="PTHR11644:SF2">
    <property type="entry name" value="CYTIDINE DEAMINASE"/>
    <property type="match status" value="1"/>
</dbReference>
<proteinExistence type="inferred from homology"/>
<evidence type="ECO:0000313" key="3">
    <source>
        <dbReference type="EMBL" id="AGP31959.1"/>
    </source>
</evidence>
<dbReference type="AlphaFoldDB" id="S4XHB1"/>
<sequence>MSVPSDAALLDLARAAAARAYAPYSQFSVGAALLLTDGSVVTGCNVENASYGLAMCAERVAVGRAVADGLLGGAAPGEAAPGEDAPGGDAPGGAAPGGAVQIVAAAVVGLQASPCFPCGACRQVLHEFGCARVVVDGDAGGVTVPFTELLPHAFGPADL</sequence>
<dbReference type="PROSITE" id="PS51747">
    <property type="entry name" value="CYT_DCMP_DEAMINASES_2"/>
    <property type="match status" value="1"/>
</dbReference>
<dbReference type="STRING" id="1200352.A606_11600"/>
<dbReference type="InterPro" id="IPR002125">
    <property type="entry name" value="CMP_dCMP_dom"/>
</dbReference>
<gene>
    <name evidence="3" type="ORF">A606_11600</name>
</gene>
<protein>
    <submittedName>
        <fullName evidence="3">Cytidine deaminase</fullName>
    </submittedName>
</protein>
<dbReference type="Gene3D" id="3.40.140.10">
    <property type="entry name" value="Cytidine Deaminase, domain 2"/>
    <property type="match status" value="1"/>
</dbReference>
<dbReference type="RefSeq" id="WP_020442307.1">
    <property type="nucleotide sequence ID" value="NC_021663.1"/>
</dbReference>
<dbReference type="GO" id="GO:0004126">
    <property type="term" value="F:cytidine deaminase activity"/>
    <property type="evidence" value="ECO:0007669"/>
    <property type="project" value="TreeGrafter"/>
</dbReference>
<dbReference type="eggNOG" id="COG0295">
    <property type="taxonomic scope" value="Bacteria"/>
</dbReference>
<dbReference type="PANTHER" id="PTHR11644">
    <property type="entry name" value="CYTIDINE DEAMINASE"/>
    <property type="match status" value="1"/>
</dbReference>
<dbReference type="EMBL" id="CP003696">
    <property type="protein sequence ID" value="AGP31959.1"/>
    <property type="molecule type" value="Genomic_DNA"/>
</dbReference>
<dbReference type="GO" id="GO:0072527">
    <property type="term" value="P:pyrimidine-containing compound metabolic process"/>
    <property type="evidence" value="ECO:0007669"/>
    <property type="project" value="UniProtKB-ARBA"/>
</dbReference>
<dbReference type="InterPro" id="IPR016193">
    <property type="entry name" value="Cytidine_deaminase-like"/>
</dbReference>
<reference evidence="3 4" key="1">
    <citation type="submission" date="2012-06" db="EMBL/GenBank/DDBJ databases">
        <title>Complete genome sequence of Corynebacterium terpenotabidum Y-11 (=DSM 44721).</title>
        <authorList>
            <person name="Ruckert C."/>
            <person name="Albersmeier A."/>
            <person name="Al-Dilaimi A."/>
            <person name="Szczepanowski R."/>
            <person name="Kalinowski J."/>
        </authorList>
    </citation>
    <scope>NUCLEOTIDE SEQUENCE [LARGE SCALE GENOMIC DNA]</scope>
    <source>
        <strain evidence="3 4">Y-11</strain>
    </source>
</reference>
<keyword evidence="4" id="KW-1185">Reference proteome</keyword>
<dbReference type="Proteomes" id="UP000014809">
    <property type="component" value="Chromosome"/>
</dbReference>
<comment type="similarity">
    <text evidence="1">Belongs to the cytidine and deoxycytidylate deaminase family.</text>
</comment>
<dbReference type="GO" id="GO:0055086">
    <property type="term" value="P:nucleobase-containing small molecule metabolic process"/>
    <property type="evidence" value="ECO:0007669"/>
    <property type="project" value="UniProtKB-ARBA"/>
</dbReference>
<dbReference type="OrthoDB" id="9795347at2"/>
<dbReference type="NCBIfam" id="NF004064">
    <property type="entry name" value="PRK05578.1"/>
    <property type="match status" value="1"/>
</dbReference>
<dbReference type="CDD" id="cd01283">
    <property type="entry name" value="cytidine_deaminase"/>
    <property type="match status" value="1"/>
</dbReference>
<dbReference type="PATRIC" id="fig|1200352.3.peg.2379"/>
<evidence type="ECO:0000313" key="4">
    <source>
        <dbReference type="Proteomes" id="UP000014809"/>
    </source>
</evidence>
<evidence type="ECO:0000259" key="2">
    <source>
        <dbReference type="PROSITE" id="PS51747"/>
    </source>
</evidence>
<dbReference type="KEGG" id="cter:A606_11600"/>
<accession>S4XHB1</accession>
<dbReference type="HOGENOM" id="CLU_097262_1_2_11"/>
<dbReference type="SUPFAM" id="SSF53927">
    <property type="entry name" value="Cytidine deaminase-like"/>
    <property type="match status" value="1"/>
</dbReference>
<dbReference type="InterPro" id="IPR050202">
    <property type="entry name" value="Cyt/Deoxycyt_deaminase"/>
</dbReference>
<feature type="domain" description="CMP/dCMP-type deaminase" evidence="2">
    <location>
        <begin position="4"/>
        <end position="157"/>
    </location>
</feature>
<dbReference type="GO" id="GO:0008270">
    <property type="term" value="F:zinc ion binding"/>
    <property type="evidence" value="ECO:0007669"/>
    <property type="project" value="TreeGrafter"/>
</dbReference>
<name>S4XHB1_9CORY</name>
<dbReference type="GO" id="GO:0005829">
    <property type="term" value="C:cytosol"/>
    <property type="evidence" value="ECO:0007669"/>
    <property type="project" value="TreeGrafter"/>
</dbReference>